<protein>
    <submittedName>
        <fullName evidence="5">Uncharacterized protein</fullName>
    </submittedName>
</protein>
<dbReference type="eggNOG" id="KOG2877">
    <property type="taxonomic scope" value="Eukaryota"/>
</dbReference>
<feature type="non-terminal residue" evidence="5">
    <location>
        <position position="206"/>
    </location>
</feature>
<dbReference type="Pfam" id="PF01066">
    <property type="entry name" value="CDP-OH_P_transf"/>
    <property type="match status" value="1"/>
</dbReference>
<dbReference type="STRING" id="7739.C3ZZ86"/>
<evidence type="ECO:0000313" key="5">
    <source>
        <dbReference type="EMBL" id="EEN42146.1"/>
    </source>
</evidence>
<dbReference type="InterPro" id="IPR000462">
    <property type="entry name" value="CDP-OH_P_trans"/>
</dbReference>
<evidence type="ECO:0000256" key="4">
    <source>
        <dbReference type="SAM" id="Phobius"/>
    </source>
</evidence>
<gene>
    <name evidence="5" type="ORF">BRAFLDRAFT_248458</name>
</gene>
<comment type="subcellular location">
    <subcellularLocation>
        <location evidence="1">Membrane</location>
    </subcellularLocation>
</comment>
<dbReference type="GO" id="GO:0016780">
    <property type="term" value="F:phosphotransferase activity, for other substituted phosphate groups"/>
    <property type="evidence" value="ECO:0007669"/>
    <property type="project" value="InterPro"/>
</dbReference>
<accession>C3ZZ86</accession>
<evidence type="ECO:0000256" key="1">
    <source>
        <dbReference type="ARBA" id="ARBA00004370"/>
    </source>
</evidence>
<keyword evidence="4" id="KW-1133">Transmembrane helix</keyword>
<dbReference type="AlphaFoldDB" id="C3ZZ86"/>
<dbReference type="InParanoid" id="C3ZZ86"/>
<comment type="similarity">
    <text evidence="2">Belongs to the CDP-alcohol phosphatidyltransferase class-I family.</text>
</comment>
<proteinExistence type="inferred from homology"/>
<evidence type="ECO:0000256" key="3">
    <source>
        <dbReference type="ARBA" id="ARBA00023136"/>
    </source>
</evidence>
<organism>
    <name type="scientific">Branchiostoma floridae</name>
    <name type="common">Florida lancelet</name>
    <name type="synonym">Amphioxus</name>
    <dbReference type="NCBI Taxonomy" id="7739"/>
    <lineage>
        <taxon>Eukaryota</taxon>
        <taxon>Metazoa</taxon>
        <taxon>Chordata</taxon>
        <taxon>Cephalochordata</taxon>
        <taxon>Leptocardii</taxon>
        <taxon>Amphioxiformes</taxon>
        <taxon>Branchiostomatidae</taxon>
        <taxon>Branchiostoma</taxon>
    </lineage>
</organism>
<dbReference type="GO" id="GO:0016020">
    <property type="term" value="C:membrane"/>
    <property type="evidence" value="ECO:0007669"/>
    <property type="project" value="UniProtKB-SubCell"/>
</dbReference>
<evidence type="ECO:0000256" key="2">
    <source>
        <dbReference type="ARBA" id="ARBA00010441"/>
    </source>
</evidence>
<dbReference type="GO" id="GO:0008654">
    <property type="term" value="P:phospholipid biosynthetic process"/>
    <property type="evidence" value="ECO:0007669"/>
    <property type="project" value="InterPro"/>
</dbReference>
<dbReference type="InterPro" id="IPR014472">
    <property type="entry name" value="CHOPT"/>
</dbReference>
<dbReference type="PANTHER" id="PTHR10414">
    <property type="entry name" value="ETHANOLAMINEPHOSPHOTRANSFERASE"/>
    <property type="match status" value="1"/>
</dbReference>
<reference evidence="5" key="1">
    <citation type="journal article" date="2008" name="Nature">
        <title>The amphioxus genome and the evolution of the chordate karyotype.</title>
        <authorList>
            <consortium name="US DOE Joint Genome Institute (JGI-PGF)"/>
            <person name="Putnam N.H."/>
            <person name="Butts T."/>
            <person name="Ferrier D.E.K."/>
            <person name="Furlong R.F."/>
            <person name="Hellsten U."/>
            <person name="Kawashima T."/>
            <person name="Robinson-Rechavi M."/>
            <person name="Shoguchi E."/>
            <person name="Terry A."/>
            <person name="Yu J.-K."/>
            <person name="Benito-Gutierrez E.L."/>
            <person name="Dubchak I."/>
            <person name="Garcia-Fernandez J."/>
            <person name="Gibson-Brown J.J."/>
            <person name="Grigoriev I.V."/>
            <person name="Horton A.C."/>
            <person name="de Jong P.J."/>
            <person name="Jurka J."/>
            <person name="Kapitonov V.V."/>
            <person name="Kohara Y."/>
            <person name="Kuroki Y."/>
            <person name="Lindquist E."/>
            <person name="Lucas S."/>
            <person name="Osoegawa K."/>
            <person name="Pennacchio L.A."/>
            <person name="Salamov A.A."/>
            <person name="Satou Y."/>
            <person name="Sauka-Spengler T."/>
            <person name="Schmutz J."/>
            <person name="Shin-I T."/>
            <person name="Toyoda A."/>
            <person name="Bronner-Fraser M."/>
            <person name="Fujiyama A."/>
            <person name="Holland L.Z."/>
            <person name="Holland P.W.H."/>
            <person name="Satoh N."/>
            <person name="Rokhsar D.S."/>
        </authorList>
    </citation>
    <scope>NUCLEOTIDE SEQUENCE [LARGE SCALE GENOMIC DNA]</scope>
    <source>
        <strain evidence="5">S238N-H82</strain>
        <tissue evidence="5">Testes</tissue>
    </source>
</reference>
<keyword evidence="3 4" id="KW-0472">Membrane</keyword>
<dbReference type="Gene3D" id="1.20.120.1760">
    <property type="match status" value="1"/>
</dbReference>
<name>C3ZZ86_BRAFL</name>
<feature type="transmembrane region" description="Helical" evidence="4">
    <location>
        <begin position="146"/>
        <end position="163"/>
    </location>
</feature>
<feature type="transmembrane region" description="Helical" evidence="4">
    <location>
        <begin position="183"/>
        <end position="202"/>
    </location>
</feature>
<dbReference type="InterPro" id="IPR043130">
    <property type="entry name" value="CDP-OH_PTrfase_TM_dom"/>
</dbReference>
<dbReference type="EMBL" id="GG666744">
    <property type="protein sequence ID" value="EEN42146.1"/>
    <property type="molecule type" value="Genomic_DNA"/>
</dbReference>
<keyword evidence="4" id="KW-0812">Transmembrane</keyword>
<dbReference type="PANTHER" id="PTHR10414:SF37">
    <property type="entry name" value="BB IN A BOXCAR, ISOFORM C"/>
    <property type="match status" value="1"/>
</dbReference>
<sequence>MAKRDGRVLSCGQKSALRDHRWYCEGDSVLTPYLKPLWYWCGDKFVPTHCSPNTLTMMGLGCNMLTSLPLLYCCPTATEEVPRVLYVLCAAGVLLYQLMDALDGHQARKVQDTPLEDAFDHGADSVSLVYLTMATCCALQLGTNPFCMLVFCMTASAVFYVLHWKLYATGVFKYLWPFAETEAQLAACLVFVTSAAIGPAVWNTEV</sequence>